<dbReference type="CDD" id="cd02696">
    <property type="entry name" value="MurNAc-LAA"/>
    <property type="match status" value="1"/>
</dbReference>
<sequence>MSKTPFYDMMIKILGGEPMKRALWFLIAALIMALIVQPNLSTVHEPQVRTPTNTTTNAKTNDTIDMGISHSKATICLDAGGGGIDTGYTSGDHTPEKDINLQIVQKIGNYLAQAEYNVVYTRTDDSTIVSANEVDSSKQRIQLAKDQNAQYLISIHMSDDVDTTIQGYSLFTHPKEELIDLCNAINEKLMSINYSRFNGLDSDHYENFPILMDQSLSTIMIELGYLSNTEDYTNLTNEDYQDRIARSIAEAILAQID</sequence>
<dbReference type="OrthoDB" id="9806267at2"/>
<gene>
    <name evidence="3" type="primary">amiB</name>
    <name evidence="3" type="ORF">NCTC11087_00527</name>
</gene>
<dbReference type="Gene3D" id="3.40.630.40">
    <property type="entry name" value="Zn-dependent exopeptidases"/>
    <property type="match status" value="1"/>
</dbReference>
<dbReference type="Proteomes" id="UP000255523">
    <property type="component" value="Unassembled WGS sequence"/>
</dbReference>
<dbReference type="EMBL" id="UHFX01000003">
    <property type="protein sequence ID" value="SUO03659.1"/>
    <property type="molecule type" value="Genomic_DNA"/>
</dbReference>
<dbReference type="GO" id="GO:0009253">
    <property type="term" value="P:peptidoglycan catabolic process"/>
    <property type="evidence" value="ECO:0007669"/>
    <property type="project" value="InterPro"/>
</dbReference>
<proteinExistence type="predicted"/>
<evidence type="ECO:0000313" key="3">
    <source>
        <dbReference type="EMBL" id="SUO03659.1"/>
    </source>
</evidence>
<dbReference type="EC" id="3.5.1.28" evidence="3"/>
<dbReference type="SUPFAM" id="SSF53187">
    <property type="entry name" value="Zn-dependent exopeptidases"/>
    <property type="match status" value="1"/>
</dbReference>
<dbReference type="GO" id="GO:0008745">
    <property type="term" value="F:N-acetylmuramoyl-L-alanine amidase activity"/>
    <property type="evidence" value="ECO:0007669"/>
    <property type="project" value="UniProtKB-EC"/>
</dbReference>
<protein>
    <submittedName>
        <fullName evidence="3">N-acetylmuramoyl-L-alanine amidase</fullName>
        <ecNumber evidence="3">3.5.1.28</ecNumber>
    </submittedName>
</protein>
<dbReference type="SMART" id="SM00646">
    <property type="entry name" value="Ami_3"/>
    <property type="match status" value="1"/>
</dbReference>
<dbReference type="InterPro" id="IPR050695">
    <property type="entry name" value="N-acetylmuramoyl_amidase_3"/>
</dbReference>
<keyword evidence="1 3" id="KW-0378">Hydrolase</keyword>
<accession>A0A380LIG8</accession>
<organism evidence="3 4">
    <name type="scientific">Faecalicoccus pleomorphus</name>
    <dbReference type="NCBI Taxonomy" id="1323"/>
    <lineage>
        <taxon>Bacteria</taxon>
        <taxon>Bacillati</taxon>
        <taxon>Bacillota</taxon>
        <taxon>Erysipelotrichia</taxon>
        <taxon>Erysipelotrichales</taxon>
        <taxon>Erysipelotrichaceae</taxon>
        <taxon>Faecalicoccus</taxon>
    </lineage>
</organism>
<evidence type="ECO:0000256" key="1">
    <source>
        <dbReference type="ARBA" id="ARBA00022801"/>
    </source>
</evidence>
<evidence type="ECO:0000259" key="2">
    <source>
        <dbReference type="SMART" id="SM00646"/>
    </source>
</evidence>
<dbReference type="AlphaFoldDB" id="A0A380LIG8"/>
<dbReference type="GO" id="GO:0030288">
    <property type="term" value="C:outer membrane-bounded periplasmic space"/>
    <property type="evidence" value="ECO:0007669"/>
    <property type="project" value="TreeGrafter"/>
</dbReference>
<name>A0A380LIG8_9FIRM</name>
<dbReference type="InterPro" id="IPR002508">
    <property type="entry name" value="MurNAc-LAA_cat"/>
</dbReference>
<keyword evidence="4" id="KW-1185">Reference proteome</keyword>
<feature type="domain" description="MurNAc-LAA" evidence="2">
    <location>
        <begin position="141"/>
        <end position="253"/>
    </location>
</feature>
<reference evidence="3 4" key="1">
    <citation type="submission" date="2018-06" db="EMBL/GenBank/DDBJ databases">
        <authorList>
            <consortium name="Pathogen Informatics"/>
            <person name="Doyle S."/>
        </authorList>
    </citation>
    <scope>NUCLEOTIDE SEQUENCE [LARGE SCALE GENOMIC DNA]</scope>
    <source>
        <strain evidence="3 4">NCTC11087</strain>
    </source>
</reference>
<dbReference type="PANTHER" id="PTHR30404">
    <property type="entry name" value="N-ACETYLMURAMOYL-L-ALANINE AMIDASE"/>
    <property type="match status" value="1"/>
</dbReference>
<evidence type="ECO:0000313" key="4">
    <source>
        <dbReference type="Proteomes" id="UP000255523"/>
    </source>
</evidence>
<dbReference type="PANTHER" id="PTHR30404:SF0">
    <property type="entry name" value="N-ACETYLMURAMOYL-L-ALANINE AMIDASE AMIC"/>
    <property type="match status" value="1"/>
</dbReference>
<dbReference type="Pfam" id="PF01520">
    <property type="entry name" value="Amidase_3"/>
    <property type="match status" value="1"/>
</dbReference>